<dbReference type="AlphaFoldDB" id="A0A4Y2JG70"/>
<accession>A0A4Y2JG70</accession>
<evidence type="ECO:0000313" key="2">
    <source>
        <dbReference type="EMBL" id="GBM88448.1"/>
    </source>
</evidence>
<gene>
    <name evidence="2" type="ORF">AVEN_17491_1</name>
</gene>
<reference evidence="2 3" key="1">
    <citation type="journal article" date="2019" name="Sci. Rep.">
        <title>Orb-weaving spider Araneus ventricosus genome elucidates the spidroin gene catalogue.</title>
        <authorList>
            <person name="Kono N."/>
            <person name="Nakamura H."/>
            <person name="Ohtoshi R."/>
            <person name="Moran D.A.P."/>
            <person name="Shinohara A."/>
            <person name="Yoshida Y."/>
            <person name="Fujiwara M."/>
            <person name="Mori M."/>
            <person name="Tomita M."/>
            <person name="Arakawa K."/>
        </authorList>
    </citation>
    <scope>NUCLEOTIDE SEQUENCE [LARGE SCALE GENOMIC DNA]</scope>
</reference>
<organism evidence="2 3">
    <name type="scientific">Araneus ventricosus</name>
    <name type="common">Orbweaver spider</name>
    <name type="synonym">Epeira ventricosa</name>
    <dbReference type="NCBI Taxonomy" id="182803"/>
    <lineage>
        <taxon>Eukaryota</taxon>
        <taxon>Metazoa</taxon>
        <taxon>Ecdysozoa</taxon>
        <taxon>Arthropoda</taxon>
        <taxon>Chelicerata</taxon>
        <taxon>Arachnida</taxon>
        <taxon>Araneae</taxon>
        <taxon>Araneomorphae</taxon>
        <taxon>Entelegynae</taxon>
        <taxon>Araneoidea</taxon>
        <taxon>Araneidae</taxon>
        <taxon>Araneus</taxon>
    </lineage>
</organism>
<dbReference type="Proteomes" id="UP000499080">
    <property type="component" value="Unassembled WGS sequence"/>
</dbReference>
<name>A0A4Y2JG70_ARAVE</name>
<evidence type="ECO:0008006" key="4">
    <source>
        <dbReference type="Google" id="ProtNLM"/>
    </source>
</evidence>
<keyword evidence="1" id="KW-0732">Signal</keyword>
<feature type="chain" id="PRO_5021471994" description="DUF19 domain-containing protein" evidence="1">
    <location>
        <begin position="26"/>
        <end position="142"/>
    </location>
</feature>
<protein>
    <recommendedName>
        <fullName evidence="4">DUF19 domain-containing protein</fullName>
    </recommendedName>
</protein>
<dbReference type="EMBL" id="BGPR01003463">
    <property type="protein sequence ID" value="GBM88448.1"/>
    <property type="molecule type" value="Genomic_DNA"/>
</dbReference>
<dbReference type="OrthoDB" id="6433181at2759"/>
<evidence type="ECO:0000256" key="1">
    <source>
        <dbReference type="SAM" id="SignalP"/>
    </source>
</evidence>
<sequence length="142" mass="15930">MMKIQSISLILAVFLAGYLVLSNLSDRNDAFCAEFHCISSSGNQEMCNAYLDCLFALSEEYLQPYHLCMDEVVLKGIGNCSEHEEMYESEDKRNKLNACYRNLTMQPDGSDWTKIPGLDGYKDCVSIIGTDCLVKRCAANKS</sequence>
<evidence type="ECO:0000313" key="3">
    <source>
        <dbReference type="Proteomes" id="UP000499080"/>
    </source>
</evidence>
<proteinExistence type="predicted"/>
<comment type="caution">
    <text evidence="2">The sequence shown here is derived from an EMBL/GenBank/DDBJ whole genome shotgun (WGS) entry which is preliminary data.</text>
</comment>
<feature type="signal peptide" evidence="1">
    <location>
        <begin position="1"/>
        <end position="25"/>
    </location>
</feature>
<keyword evidence="3" id="KW-1185">Reference proteome</keyword>